<evidence type="ECO:0000313" key="1">
    <source>
        <dbReference type="EMBL" id="ORZ32952.1"/>
    </source>
</evidence>
<evidence type="ECO:0000313" key="2">
    <source>
        <dbReference type="Proteomes" id="UP000193411"/>
    </source>
</evidence>
<comment type="caution">
    <text evidence="1">The sequence shown here is derived from an EMBL/GenBank/DDBJ whole genome shotgun (WGS) entry which is preliminary data.</text>
</comment>
<keyword evidence="2" id="KW-1185">Reference proteome</keyword>
<organism evidence="1 2">
    <name type="scientific">Catenaria anguillulae PL171</name>
    <dbReference type="NCBI Taxonomy" id="765915"/>
    <lineage>
        <taxon>Eukaryota</taxon>
        <taxon>Fungi</taxon>
        <taxon>Fungi incertae sedis</taxon>
        <taxon>Blastocladiomycota</taxon>
        <taxon>Blastocladiomycetes</taxon>
        <taxon>Blastocladiales</taxon>
        <taxon>Catenariaceae</taxon>
        <taxon>Catenaria</taxon>
    </lineage>
</organism>
<accession>A0A1Y2HIQ7</accession>
<dbReference type="Proteomes" id="UP000193411">
    <property type="component" value="Unassembled WGS sequence"/>
</dbReference>
<protein>
    <submittedName>
        <fullName evidence="1">Uncharacterized protein</fullName>
    </submittedName>
</protein>
<sequence length="93" mass="9639">MHILEYLRTTTGASTSFMLPLAIGITSSRAFTAPCWASTAMIVSTFSCCPLASTVALLSSRAASHSRPTGTNPTAFACSHLAPLSAHAARHSS</sequence>
<proteinExistence type="predicted"/>
<name>A0A1Y2HIQ7_9FUNG</name>
<gene>
    <name evidence="1" type="ORF">BCR44DRAFT_1439204</name>
</gene>
<reference evidence="1 2" key="1">
    <citation type="submission" date="2016-07" db="EMBL/GenBank/DDBJ databases">
        <title>Pervasive Adenine N6-methylation of Active Genes in Fungi.</title>
        <authorList>
            <consortium name="DOE Joint Genome Institute"/>
            <person name="Mondo S.J."/>
            <person name="Dannebaum R.O."/>
            <person name="Kuo R.C."/>
            <person name="Labutti K."/>
            <person name="Haridas S."/>
            <person name="Kuo A."/>
            <person name="Salamov A."/>
            <person name="Ahrendt S.R."/>
            <person name="Lipzen A."/>
            <person name="Sullivan W."/>
            <person name="Andreopoulos W.B."/>
            <person name="Clum A."/>
            <person name="Lindquist E."/>
            <person name="Daum C."/>
            <person name="Ramamoorthy G.K."/>
            <person name="Gryganskyi A."/>
            <person name="Culley D."/>
            <person name="Magnuson J.K."/>
            <person name="James T.Y."/>
            <person name="O'Malley M.A."/>
            <person name="Stajich J.E."/>
            <person name="Spatafora J.W."/>
            <person name="Visel A."/>
            <person name="Grigoriev I.V."/>
        </authorList>
    </citation>
    <scope>NUCLEOTIDE SEQUENCE [LARGE SCALE GENOMIC DNA]</scope>
    <source>
        <strain evidence="1 2">PL171</strain>
    </source>
</reference>
<dbReference type="EMBL" id="MCFL01000040">
    <property type="protein sequence ID" value="ORZ32952.1"/>
    <property type="molecule type" value="Genomic_DNA"/>
</dbReference>
<dbReference type="AlphaFoldDB" id="A0A1Y2HIQ7"/>